<dbReference type="CDD" id="cd11073">
    <property type="entry name" value="CYP76-like"/>
    <property type="match status" value="1"/>
</dbReference>
<dbReference type="GO" id="GO:0102811">
    <property type="term" value="F:geraniol 10-hydroxylase activity"/>
    <property type="evidence" value="ECO:0007669"/>
    <property type="project" value="UniProtKB-EC"/>
</dbReference>
<dbReference type="PRINTS" id="PR00463">
    <property type="entry name" value="EP450I"/>
</dbReference>
<dbReference type="GO" id="GO:0005506">
    <property type="term" value="F:iron ion binding"/>
    <property type="evidence" value="ECO:0007669"/>
    <property type="project" value="InterPro"/>
</dbReference>
<organism evidence="8">
    <name type="scientific">Medicago truncatula</name>
    <name type="common">Barrel medic</name>
    <name type="synonym">Medicago tribuloides</name>
    <dbReference type="NCBI Taxonomy" id="3880"/>
    <lineage>
        <taxon>Eukaryota</taxon>
        <taxon>Viridiplantae</taxon>
        <taxon>Streptophyta</taxon>
        <taxon>Embryophyta</taxon>
        <taxon>Tracheophyta</taxon>
        <taxon>Spermatophyta</taxon>
        <taxon>Magnoliopsida</taxon>
        <taxon>eudicotyledons</taxon>
        <taxon>Gunneridae</taxon>
        <taxon>Pentapetalae</taxon>
        <taxon>rosids</taxon>
        <taxon>fabids</taxon>
        <taxon>Fabales</taxon>
        <taxon>Fabaceae</taxon>
        <taxon>Papilionoideae</taxon>
        <taxon>50 kb inversion clade</taxon>
        <taxon>NPAAA clade</taxon>
        <taxon>Hologalegina</taxon>
        <taxon>IRL clade</taxon>
        <taxon>Trifolieae</taxon>
        <taxon>Medicago</taxon>
    </lineage>
</organism>
<dbReference type="Gene3D" id="1.10.630.10">
    <property type="entry name" value="Cytochrome P450"/>
    <property type="match status" value="1"/>
</dbReference>
<comment type="caution">
    <text evidence="8">The sequence shown here is derived from an EMBL/GenBank/DDBJ whole genome shotgun (WGS) entry which is preliminary data.</text>
</comment>
<dbReference type="PANTHER" id="PTHR47950">
    <property type="entry name" value="CYTOCHROME P450, FAMILY 76, SUBFAMILY C, POLYPEPTIDE 5-RELATED"/>
    <property type="match status" value="1"/>
</dbReference>
<evidence type="ECO:0000256" key="4">
    <source>
        <dbReference type="ARBA" id="ARBA00023004"/>
    </source>
</evidence>
<keyword evidence="3 6" id="KW-0560">Oxidoreductase</keyword>
<dbReference type="InterPro" id="IPR036396">
    <property type="entry name" value="Cyt_P450_sf"/>
</dbReference>
<keyword evidence="7" id="KW-0812">Transmembrane</keyword>
<evidence type="ECO:0000256" key="5">
    <source>
        <dbReference type="PIRSR" id="PIRSR602401-1"/>
    </source>
</evidence>
<name>A0A396HJD4_MEDTR</name>
<dbReference type="InterPro" id="IPR017972">
    <property type="entry name" value="Cyt_P450_CS"/>
</dbReference>
<dbReference type="GO" id="GO:0020037">
    <property type="term" value="F:heme binding"/>
    <property type="evidence" value="ECO:0007669"/>
    <property type="project" value="InterPro"/>
</dbReference>
<evidence type="ECO:0000256" key="1">
    <source>
        <dbReference type="ARBA" id="ARBA00010617"/>
    </source>
</evidence>
<comment type="similarity">
    <text evidence="1 6">Belongs to the cytochrome P450 family.</text>
</comment>
<comment type="cofactor">
    <cofactor evidence="5">
        <name>heme</name>
        <dbReference type="ChEBI" id="CHEBI:30413"/>
    </cofactor>
</comment>
<reference evidence="8" key="1">
    <citation type="journal article" date="2018" name="Nat. Plants">
        <title>Whole-genome landscape of Medicago truncatula symbiotic genes.</title>
        <authorList>
            <person name="Pecrix Y."/>
            <person name="Gamas P."/>
            <person name="Carrere S."/>
        </authorList>
    </citation>
    <scope>NUCLEOTIDE SEQUENCE</scope>
    <source>
        <tissue evidence="8">Leaves</tissue>
    </source>
</reference>
<dbReference type="SUPFAM" id="SSF48264">
    <property type="entry name" value="Cytochrome P450"/>
    <property type="match status" value="1"/>
</dbReference>
<keyword evidence="5 6" id="KW-0349">Heme</keyword>
<dbReference type="EC" id="1.14.14.83" evidence="8"/>
<keyword evidence="7" id="KW-1133">Transmembrane helix</keyword>
<dbReference type="InterPro" id="IPR002401">
    <property type="entry name" value="Cyt_P450_E_grp-I"/>
</dbReference>
<evidence type="ECO:0000256" key="6">
    <source>
        <dbReference type="RuleBase" id="RU000461"/>
    </source>
</evidence>
<feature type="binding site" description="axial binding residue" evidence="5">
    <location>
        <position position="440"/>
    </location>
    <ligand>
        <name>heme</name>
        <dbReference type="ChEBI" id="CHEBI:30413"/>
    </ligand>
    <ligandPart>
        <name>Fe</name>
        <dbReference type="ChEBI" id="CHEBI:18248"/>
    </ligandPart>
</feature>
<sequence>MATIPYMDFLSYILMFLLIFIVTQVFYSLFATKMRNKTNSKLPPGPFPLPIVGNLFVMNNKPHKSLAKLAKIYGPILTLKLGQVTTIVISSPDMAKEILQTHDSLLSDRTVPHALTAFNHDQFGVGFLSLSPLWREMRRVCKNQLFSNKSLDASQYLRRGKIDELINYVSQCSLKGEAIDMGKLAFKTSINLLSNTVFSVDFANNKDLVMDMSETVGSPNMADFFPLLRLIDPQGIKRTYVFYVGKLFGIFDNIIDQKLKLREGDGFVTNNDMLDSLLAEENKKELDREKIQHLLHDLLVGGTDTTTYTLEWAMAELLHNPNVMSKVKKELEETIGIGNPIEESDVTRLPYLQAIIKETLRLHPIAPLLLPRKAKEDVEVNGYLIPKGAQIFVNVWAIGRDPKVWDNPNLFSPERFLGTKLDIKGQNFQLTPFGSGRRICPGLPLAMRMLHMMLGSLLISFDWKLENGMKPEEIDMEDAIQGLALRKCESLRVIPTKIRISWFSSCVAEYIAASLSSCQALWLMNLMEELSHEKCDIDD</sequence>
<evidence type="ECO:0000313" key="8">
    <source>
        <dbReference type="EMBL" id="RHN53386.1"/>
    </source>
</evidence>
<keyword evidence="2 5" id="KW-0479">Metal-binding</keyword>
<dbReference type="Proteomes" id="UP000265566">
    <property type="component" value="Chromosome 5"/>
</dbReference>
<keyword evidence="7" id="KW-0472">Membrane</keyword>
<keyword evidence="6" id="KW-0503">Monooxygenase</keyword>
<dbReference type="PRINTS" id="PR00385">
    <property type="entry name" value="P450"/>
</dbReference>
<dbReference type="AlphaFoldDB" id="A0A396HJD4"/>
<proteinExistence type="inferred from homology"/>
<evidence type="ECO:0000256" key="7">
    <source>
        <dbReference type="SAM" id="Phobius"/>
    </source>
</evidence>
<dbReference type="FunFam" id="1.10.630.10:FF:000007">
    <property type="entry name" value="Cytochrome P450 76C4"/>
    <property type="match status" value="1"/>
</dbReference>
<dbReference type="Gramene" id="rna28288">
    <property type="protein sequence ID" value="RHN53386.1"/>
    <property type="gene ID" value="gene28288"/>
</dbReference>
<gene>
    <name evidence="8" type="ORF">MtrunA17_Chr5g0395321</name>
</gene>
<keyword evidence="4 5" id="KW-0408">Iron</keyword>
<dbReference type="Pfam" id="PF00067">
    <property type="entry name" value="p450"/>
    <property type="match status" value="1"/>
</dbReference>
<dbReference type="PROSITE" id="PS00086">
    <property type="entry name" value="CYTOCHROME_P450"/>
    <property type="match status" value="1"/>
</dbReference>
<evidence type="ECO:0000256" key="2">
    <source>
        <dbReference type="ARBA" id="ARBA00022723"/>
    </source>
</evidence>
<accession>A0A396HJD4</accession>
<dbReference type="InterPro" id="IPR001128">
    <property type="entry name" value="Cyt_P450"/>
</dbReference>
<protein>
    <submittedName>
        <fullName evidence="8">Putative geraniol 8-hydroxylase</fullName>
        <ecNumber evidence="8">1.14.14.83</ecNumber>
    </submittedName>
</protein>
<dbReference type="PANTHER" id="PTHR47950:SF48">
    <property type="entry name" value="CYTOCHROME P450 FAMILY PROTEIN, EXPRESSED"/>
    <property type="match status" value="1"/>
</dbReference>
<feature type="transmembrane region" description="Helical" evidence="7">
    <location>
        <begin position="12"/>
        <end position="31"/>
    </location>
</feature>
<evidence type="ECO:0000256" key="3">
    <source>
        <dbReference type="ARBA" id="ARBA00023002"/>
    </source>
</evidence>
<dbReference type="EMBL" id="PSQE01000005">
    <property type="protein sequence ID" value="RHN53386.1"/>
    <property type="molecule type" value="Genomic_DNA"/>
</dbReference>